<protein>
    <submittedName>
        <fullName evidence="2">Uncharacterized protein</fullName>
    </submittedName>
</protein>
<gene>
    <name evidence="2" type="ORF">GCM10022288_24900</name>
</gene>
<evidence type="ECO:0000313" key="2">
    <source>
        <dbReference type="EMBL" id="GAA4192526.1"/>
    </source>
</evidence>
<comment type="caution">
    <text evidence="2">The sequence shown here is derived from an EMBL/GenBank/DDBJ whole genome shotgun (WGS) entry which is preliminary data.</text>
</comment>
<evidence type="ECO:0000313" key="3">
    <source>
        <dbReference type="Proteomes" id="UP001500213"/>
    </source>
</evidence>
<proteinExistence type="predicted"/>
<reference evidence="3" key="1">
    <citation type="journal article" date="2019" name="Int. J. Syst. Evol. Microbiol.">
        <title>The Global Catalogue of Microorganisms (GCM) 10K type strain sequencing project: providing services to taxonomists for standard genome sequencing and annotation.</title>
        <authorList>
            <consortium name="The Broad Institute Genomics Platform"/>
            <consortium name="The Broad Institute Genome Sequencing Center for Infectious Disease"/>
            <person name="Wu L."/>
            <person name="Ma J."/>
        </authorList>
    </citation>
    <scope>NUCLEOTIDE SEQUENCE [LARGE SCALE GENOMIC DNA]</scope>
    <source>
        <strain evidence="3">JCM 17593</strain>
    </source>
</reference>
<dbReference type="Proteomes" id="UP001500213">
    <property type="component" value="Unassembled WGS sequence"/>
</dbReference>
<name>A0ABP8AX89_9MICO</name>
<organism evidence="2 3">
    <name type="scientific">Gryllotalpicola kribbensis</name>
    <dbReference type="NCBI Taxonomy" id="993084"/>
    <lineage>
        <taxon>Bacteria</taxon>
        <taxon>Bacillati</taxon>
        <taxon>Actinomycetota</taxon>
        <taxon>Actinomycetes</taxon>
        <taxon>Micrococcales</taxon>
        <taxon>Microbacteriaceae</taxon>
        <taxon>Gryllotalpicola</taxon>
    </lineage>
</organism>
<dbReference type="RefSeq" id="WP_344777394.1">
    <property type="nucleotide sequence ID" value="NZ_BAABBX010000016.1"/>
</dbReference>
<sequence length="71" mass="7565">MAQHDRRASLVRGPGLTGEETKAAISSPAFGALTAELRRTKANHHDVETLLLACSWLEGCSMTSPRSSTIA</sequence>
<accession>A0ABP8AX89</accession>
<evidence type="ECO:0000256" key="1">
    <source>
        <dbReference type="SAM" id="MobiDB-lite"/>
    </source>
</evidence>
<dbReference type="EMBL" id="BAABBX010000016">
    <property type="protein sequence ID" value="GAA4192526.1"/>
    <property type="molecule type" value="Genomic_DNA"/>
</dbReference>
<keyword evidence="3" id="KW-1185">Reference proteome</keyword>
<feature type="region of interest" description="Disordered" evidence="1">
    <location>
        <begin position="1"/>
        <end position="23"/>
    </location>
</feature>